<keyword evidence="3" id="KW-1185">Reference proteome</keyword>
<name>A0A2R8FCY1_9VIRU</name>
<dbReference type="Proteomes" id="UP000273054">
    <property type="component" value="Segment"/>
</dbReference>
<proteinExistence type="predicted"/>
<keyword evidence="1" id="KW-1133">Transmembrane helix</keyword>
<evidence type="ECO:0000256" key="1">
    <source>
        <dbReference type="SAM" id="Phobius"/>
    </source>
</evidence>
<organism evidence="2">
    <name type="scientific">Brazilian cedratvirus IHUMI</name>
    <dbReference type="NCBI Taxonomy" id="2126980"/>
    <lineage>
        <taxon>Viruses</taxon>
        <taxon>Pithoviruses</taxon>
        <taxon>Orthocedratvirinae</taxon>
        <taxon>Alphacedratvirus</taxon>
        <taxon>Alphacedratvirus brasiliense</taxon>
    </lineage>
</organism>
<keyword evidence="1 2" id="KW-0812">Transmembrane</keyword>
<protein>
    <submittedName>
        <fullName evidence="2">Transmembrane domain-containing protein</fullName>
    </submittedName>
</protein>
<accession>A0A2R8FCY1</accession>
<gene>
    <name evidence="2" type="ORF">BRZCDTV_42</name>
</gene>
<keyword evidence="1" id="KW-0472">Membrane</keyword>
<dbReference type="EMBL" id="LT994651">
    <property type="protein sequence ID" value="SPN78873.1"/>
    <property type="molecule type" value="Genomic_DNA"/>
</dbReference>
<feature type="transmembrane region" description="Helical" evidence="1">
    <location>
        <begin position="6"/>
        <end position="27"/>
    </location>
</feature>
<sequence>MDGYMVSVLLQLLLVGILVFLVSYLIIRPVRNALEVLTIALISFFFAAPLVLFIIN</sequence>
<reference evidence="2" key="1">
    <citation type="submission" date="2018-03" db="EMBL/GenBank/DDBJ databases">
        <authorList>
            <consortium name="Urmite Genomes"/>
        </authorList>
    </citation>
    <scope>NUCLEOTIDE SEQUENCE [LARGE SCALE GENOMIC DNA]</scope>
    <source>
        <strain evidence="2">IHUMI-27.7</strain>
    </source>
</reference>
<evidence type="ECO:0000313" key="2">
    <source>
        <dbReference type="EMBL" id="SPN78873.1"/>
    </source>
</evidence>
<evidence type="ECO:0000313" key="3">
    <source>
        <dbReference type="Proteomes" id="UP000273054"/>
    </source>
</evidence>
<feature type="transmembrane region" description="Helical" evidence="1">
    <location>
        <begin position="34"/>
        <end position="55"/>
    </location>
</feature>